<name>A0ABV4CAT1_9PSEU</name>
<gene>
    <name evidence="2" type="ORF">AB8O55_02315</name>
</gene>
<keyword evidence="3" id="KW-1185">Reference proteome</keyword>
<protein>
    <submittedName>
        <fullName evidence="2">DUF1990 family protein</fullName>
    </submittedName>
</protein>
<evidence type="ECO:0000313" key="2">
    <source>
        <dbReference type="EMBL" id="MEY8038220.1"/>
    </source>
</evidence>
<organism evidence="2 3">
    <name type="scientific">Saccharopolyspora cebuensis</name>
    <dbReference type="NCBI Taxonomy" id="418759"/>
    <lineage>
        <taxon>Bacteria</taxon>
        <taxon>Bacillati</taxon>
        <taxon>Actinomycetota</taxon>
        <taxon>Actinomycetes</taxon>
        <taxon>Pseudonocardiales</taxon>
        <taxon>Pseudonocardiaceae</taxon>
        <taxon>Saccharopolyspora</taxon>
    </lineage>
</organism>
<dbReference type="RefSeq" id="WP_345360914.1">
    <property type="nucleotide sequence ID" value="NZ_BAABII010000005.1"/>
</dbReference>
<sequence length="245" mass="27692">MIGFPLLGGDPGATLRELRGRRVNFHPEEVEPRRWHLDEHRCFLARERPGPPVRGGAWEVACGLVRDYEFSDPGLVRACYDRRADLLGRDMLLEGRFHGLRFTMGVRVTDVLERTGSSGRHGWGWAYETLEGHLERGRMSYEVVKDVGSGSVEFVITGCSQRTPALGPVLRFGWLLFGRHTQLRFYRRCGPRLRALVRARLAGAVLPPPLRRGDLVLAPSEARFGFRDRAALRNHHPAGPNPRRG</sequence>
<evidence type="ECO:0000313" key="3">
    <source>
        <dbReference type="Proteomes" id="UP001564626"/>
    </source>
</evidence>
<dbReference type="Proteomes" id="UP001564626">
    <property type="component" value="Unassembled WGS sequence"/>
</dbReference>
<dbReference type="EMBL" id="JBGEHV010000002">
    <property type="protein sequence ID" value="MEY8038220.1"/>
    <property type="molecule type" value="Genomic_DNA"/>
</dbReference>
<accession>A0ABV4CAT1</accession>
<dbReference type="Pfam" id="PF09348">
    <property type="entry name" value="DUF1990"/>
    <property type="match status" value="1"/>
</dbReference>
<reference evidence="2 3" key="1">
    <citation type="submission" date="2024-08" db="EMBL/GenBank/DDBJ databases">
        <title>Genome mining of Saccharopolyspora cebuensis PGLac3 from Nigerian medicinal plant.</title>
        <authorList>
            <person name="Ezeobiora C.E."/>
            <person name="Igbokwe N.H."/>
            <person name="Amin D.H."/>
            <person name="Mendie U.E."/>
        </authorList>
    </citation>
    <scope>NUCLEOTIDE SEQUENCE [LARGE SCALE GENOMIC DNA]</scope>
    <source>
        <strain evidence="2 3">PGLac3</strain>
    </source>
</reference>
<proteinExistence type="predicted"/>
<evidence type="ECO:0000259" key="1">
    <source>
        <dbReference type="Pfam" id="PF09348"/>
    </source>
</evidence>
<comment type="caution">
    <text evidence="2">The sequence shown here is derived from an EMBL/GenBank/DDBJ whole genome shotgun (WGS) entry which is preliminary data.</text>
</comment>
<feature type="domain" description="DUF1990" evidence="1">
    <location>
        <begin position="30"/>
        <end position="190"/>
    </location>
</feature>
<dbReference type="InterPro" id="IPR018960">
    <property type="entry name" value="DUF1990"/>
</dbReference>